<sequence>MKLQYFALLIAIFFTSDVVSSSVNRPIHLERSLRVHKQRNQKIEERGMISAATEKFKSMFTPSNIPTSMLDKWVTQQKSPKDVFIRLKLNNARTRLFEDPQFSTWVKYLTKRSDRFLGETILTTLKSKYSDDLLSQMVISAKKITSTQVIATKVQNAQLSMWRKARKPADKVFNLLQLEKTGEHVFNIPEFTMWTKYVKKLEGSNADKVIFATLSTHHADDALSSMLIAAKKIPDPEHTFSKLRTEQIQSWLRKEKSADDVFMLLQLNKADDKLFGSSEFALWSKYLDDIKDPNKEKTILATLSAHYNDKAMLKLINAAKDNPAMNGVVTTLETAQTKKWLAAGTSPDKVFKFYQLDQVGDKLLASPQLRSWVTYMQRFNAANPTKEPTTQLGTFRKVFGDEDLAQILIKAKGVDETKDIASKLLKEQIDYWLKSKQKVKNVGQWLGMTKEKPSDIEKAAYNYYHELFMKQAFV</sequence>
<evidence type="ECO:0000256" key="1">
    <source>
        <dbReference type="ARBA" id="ARBA00004340"/>
    </source>
</evidence>
<feature type="chain" id="PRO_5012668884" evidence="7">
    <location>
        <begin position="21"/>
        <end position="474"/>
    </location>
</feature>
<evidence type="ECO:0000259" key="8">
    <source>
        <dbReference type="Pfam" id="PF22748"/>
    </source>
</evidence>
<evidence type="ECO:0000313" key="9">
    <source>
        <dbReference type="EMBL" id="OWY99651.1"/>
    </source>
</evidence>
<evidence type="ECO:0000256" key="4">
    <source>
        <dbReference type="ARBA" id="ARBA00022525"/>
    </source>
</evidence>
<dbReference type="GO" id="GO:0043657">
    <property type="term" value="C:host cell"/>
    <property type="evidence" value="ECO:0007669"/>
    <property type="project" value="UniProtKB-SubCell"/>
</dbReference>
<comment type="subcellular location">
    <subcellularLocation>
        <location evidence="1">Host cell</location>
    </subcellularLocation>
    <subcellularLocation>
        <location evidence="2">Secreted</location>
    </subcellularLocation>
</comment>
<keyword evidence="10" id="KW-1185">Reference proteome</keyword>
<dbReference type="GO" id="GO:0005576">
    <property type="term" value="C:extracellular region"/>
    <property type="evidence" value="ECO:0007669"/>
    <property type="project" value="UniProtKB-SubCell"/>
</dbReference>
<feature type="signal peptide" evidence="7">
    <location>
        <begin position="1"/>
        <end position="20"/>
    </location>
</feature>
<gene>
    <name evidence="9" type="ORF">PHMEG_00029318</name>
</gene>
<dbReference type="Pfam" id="PF22748">
    <property type="entry name" value="PexRD54_WY"/>
    <property type="match status" value="3"/>
</dbReference>
<evidence type="ECO:0000256" key="2">
    <source>
        <dbReference type="ARBA" id="ARBA00004613"/>
    </source>
</evidence>
<feature type="domain" description="RxLR effector PexRD54 WY" evidence="8">
    <location>
        <begin position="336"/>
        <end position="375"/>
    </location>
</feature>
<evidence type="ECO:0000256" key="3">
    <source>
        <dbReference type="ARBA" id="ARBA00010400"/>
    </source>
</evidence>
<dbReference type="EMBL" id="NBNE01008286">
    <property type="protein sequence ID" value="OWY99651.1"/>
    <property type="molecule type" value="Genomic_DNA"/>
</dbReference>
<reference evidence="10" key="1">
    <citation type="submission" date="2017-03" db="EMBL/GenBank/DDBJ databases">
        <title>Phytopthora megakarya and P. palmivora, two closely related causual agents of cacao black pod achieved similar genome size and gene model numbers by different mechanisms.</title>
        <authorList>
            <person name="Ali S."/>
            <person name="Shao J."/>
            <person name="Larry D.J."/>
            <person name="Kronmiller B."/>
            <person name="Shen D."/>
            <person name="Strem M.D."/>
            <person name="Melnick R.L."/>
            <person name="Guiltinan M.J."/>
            <person name="Tyler B.M."/>
            <person name="Meinhardt L.W."/>
            <person name="Bailey B.A."/>
        </authorList>
    </citation>
    <scope>NUCLEOTIDE SEQUENCE [LARGE SCALE GENOMIC DNA]</scope>
    <source>
        <strain evidence="10">zdho120</strain>
    </source>
</reference>
<dbReference type="AlphaFoldDB" id="A0A225V2X7"/>
<protein>
    <submittedName>
        <fullName evidence="9">RxLR effector protein</fullName>
    </submittedName>
</protein>
<keyword evidence="6" id="KW-0843">Virulence</keyword>
<evidence type="ECO:0000256" key="7">
    <source>
        <dbReference type="SAM" id="SignalP"/>
    </source>
</evidence>
<keyword evidence="5 7" id="KW-0732">Signal</keyword>
<evidence type="ECO:0000313" key="10">
    <source>
        <dbReference type="Proteomes" id="UP000198211"/>
    </source>
</evidence>
<name>A0A225V2X7_9STRA</name>
<accession>A0A225V2X7</accession>
<comment type="caution">
    <text evidence="9">The sequence shown here is derived from an EMBL/GenBank/DDBJ whole genome shotgun (WGS) entry which is preliminary data.</text>
</comment>
<dbReference type="OrthoDB" id="105464at2759"/>
<dbReference type="Proteomes" id="UP000198211">
    <property type="component" value="Unassembled WGS sequence"/>
</dbReference>
<evidence type="ECO:0000256" key="6">
    <source>
        <dbReference type="ARBA" id="ARBA00023026"/>
    </source>
</evidence>
<keyword evidence="4" id="KW-0964">Secreted</keyword>
<feature type="domain" description="RxLR effector PexRD54 WY" evidence="8">
    <location>
        <begin position="72"/>
        <end position="108"/>
    </location>
</feature>
<organism evidence="9 10">
    <name type="scientific">Phytophthora megakarya</name>
    <dbReference type="NCBI Taxonomy" id="4795"/>
    <lineage>
        <taxon>Eukaryota</taxon>
        <taxon>Sar</taxon>
        <taxon>Stramenopiles</taxon>
        <taxon>Oomycota</taxon>
        <taxon>Peronosporomycetes</taxon>
        <taxon>Peronosporales</taxon>
        <taxon>Peronosporaceae</taxon>
        <taxon>Phytophthora</taxon>
    </lineage>
</organism>
<dbReference type="InterPro" id="IPR054463">
    <property type="entry name" value="PexRD54_WY"/>
</dbReference>
<proteinExistence type="inferred from homology"/>
<feature type="domain" description="RxLR effector PexRD54 WY" evidence="8">
    <location>
        <begin position="246"/>
        <end position="286"/>
    </location>
</feature>
<comment type="similarity">
    <text evidence="3">Belongs to the RxLR effector family.</text>
</comment>
<evidence type="ECO:0000256" key="5">
    <source>
        <dbReference type="ARBA" id="ARBA00022729"/>
    </source>
</evidence>